<accession>A0ABQ6D059</accession>
<protein>
    <submittedName>
        <fullName evidence="1">Uncharacterized protein</fullName>
    </submittedName>
</protein>
<sequence length="68" mass="7414">MASRSETVKLQLKGREAAGEWVAMASIKIRVAEDGTCTIFRNGDAVSTGLTRPQAERLVAVLRWIEPA</sequence>
<name>A0ABQ6D059_9HYPH</name>
<dbReference type="Proteomes" id="UP001156881">
    <property type="component" value="Unassembled WGS sequence"/>
</dbReference>
<gene>
    <name evidence="1" type="ORF">GCM10007884_17040</name>
</gene>
<evidence type="ECO:0000313" key="2">
    <source>
        <dbReference type="Proteomes" id="UP001156881"/>
    </source>
</evidence>
<keyword evidence="2" id="KW-1185">Reference proteome</keyword>
<organism evidence="1 2">
    <name type="scientific">Methylobacterium brachythecii</name>
    <dbReference type="NCBI Taxonomy" id="1176177"/>
    <lineage>
        <taxon>Bacteria</taxon>
        <taxon>Pseudomonadati</taxon>
        <taxon>Pseudomonadota</taxon>
        <taxon>Alphaproteobacteria</taxon>
        <taxon>Hyphomicrobiales</taxon>
        <taxon>Methylobacteriaceae</taxon>
        <taxon>Methylobacterium</taxon>
    </lineage>
</organism>
<reference evidence="2" key="1">
    <citation type="journal article" date="2019" name="Int. J. Syst. Evol. Microbiol.">
        <title>The Global Catalogue of Microorganisms (GCM) 10K type strain sequencing project: providing services to taxonomists for standard genome sequencing and annotation.</title>
        <authorList>
            <consortium name="The Broad Institute Genomics Platform"/>
            <consortium name="The Broad Institute Genome Sequencing Center for Infectious Disease"/>
            <person name="Wu L."/>
            <person name="Ma J."/>
        </authorList>
    </citation>
    <scope>NUCLEOTIDE SEQUENCE [LARGE SCALE GENOMIC DNA]</scope>
    <source>
        <strain evidence="2">NBRC 107710</strain>
    </source>
</reference>
<comment type="caution">
    <text evidence="1">The sequence shown here is derived from an EMBL/GenBank/DDBJ whole genome shotgun (WGS) entry which is preliminary data.</text>
</comment>
<proteinExistence type="predicted"/>
<evidence type="ECO:0000313" key="1">
    <source>
        <dbReference type="EMBL" id="GLS43719.1"/>
    </source>
</evidence>
<dbReference type="EMBL" id="BSPG01000007">
    <property type="protein sequence ID" value="GLS43719.1"/>
    <property type="molecule type" value="Genomic_DNA"/>
</dbReference>